<reference evidence="1 2" key="1">
    <citation type="submission" date="2017-04" db="EMBL/GenBank/DDBJ databases">
        <authorList>
            <person name="Afonso C.L."/>
            <person name="Miller P.J."/>
            <person name="Scott M.A."/>
            <person name="Spackman E."/>
            <person name="Goraichik I."/>
            <person name="Dimitrov K.M."/>
            <person name="Suarez D.L."/>
            <person name="Swayne D.E."/>
        </authorList>
    </citation>
    <scope>NUCLEOTIDE SEQUENCE [LARGE SCALE GENOMIC DNA]</scope>
    <source>
        <strain evidence="1 2">CGMCC 1.10972</strain>
    </source>
</reference>
<organism evidence="1 2">
    <name type="scientific">Fulvimarina manganoxydans</name>
    <dbReference type="NCBI Taxonomy" id="937218"/>
    <lineage>
        <taxon>Bacteria</taxon>
        <taxon>Pseudomonadati</taxon>
        <taxon>Pseudomonadota</taxon>
        <taxon>Alphaproteobacteria</taxon>
        <taxon>Hyphomicrobiales</taxon>
        <taxon>Aurantimonadaceae</taxon>
        <taxon>Fulvimarina</taxon>
    </lineage>
</organism>
<dbReference type="Proteomes" id="UP000192656">
    <property type="component" value="Unassembled WGS sequence"/>
</dbReference>
<proteinExistence type="predicted"/>
<evidence type="ECO:0000313" key="2">
    <source>
        <dbReference type="Proteomes" id="UP000192656"/>
    </source>
</evidence>
<evidence type="ECO:0000313" key="1">
    <source>
        <dbReference type="EMBL" id="SMC37234.1"/>
    </source>
</evidence>
<gene>
    <name evidence="1" type="ORF">SAMN06297251_101468</name>
</gene>
<sequence>MTELVWTTYVPRRVYRTARRLEAACENAEGKPSPIGEAEWRMTSWPTQSGRDLWAEVWRFLMGEYCRQVDENVRVVIVDDPGFDRVISVSPRQLH</sequence>
<dbReference type="EMBL" id="FWXR01000001">
    <property type="protein sequence ID" value="SMC37234.1"/>
    <property type="molecule type" value="Genomic_DNA"/>
</dbReference>
<dbReference type="AlphaFoldDB" id="A0A1W1YM61"/>
<accession>A0A1W1YM61</accession>
<keyword evidence="2" id="KW-1185">Reference proteome</keyword>
<dbReference type="STRING" id="937218.SAMN06297251_101468"/>
<protein>
    <submittedName>
        <fullName evidence="1">Uncharacterized protein</fullName>
    </submittedName>
</protein>
<dbReference type="OrthoDB" id="7861888at2"/>
<name>A0A1W1YM61_9HYPH</name>
<dbReference type="RefSeq" id="WP_084408335.1">
    <property type="nucleotide sequence ID" value="NZ_FWXR01000001.1"/>
</dbReference>